<evidence type="ECO:0000313" key="1">
    <source>
        <dbReference type="EMBL" id="KAJ1720131.1"/>
    </source>
</evidence>
<sequence>ALLAAPAPTLAVTAIYLPLLSSTCSRHAIDVIRRCARDLEVLSLGSVFGGALSDLVSPAVQTEGCLVYKRLRRLLFTVDADAHIFARPAHQQQQQQRSPFPCLEELYFDDTLSNGLPREEWYAPLYDMFLRHENQALRYLTFPIVYNTLRTVGKHNCPRLAGLRHIKCCWATGLWSALQQDSDSTRVLKAIATIPTLECYVHPSYIARLSGLPTEIGCQGLSHLDLYGWPLTLANVAWILLTFNKLQTLRVTLASSLEAEDTAANGIYNGSMAIPLVHSPVSHLAVGSTDAGLCEGELARLLAILRNLHRLAAVSLYSGAYAYIKDAVGAGGDGGVLGRVRIANLDSCELLGQVVGDSSHTFRSPLAQFTTAHASAAAASLSARRASSAQVPSTGSTSWNVVHQLLIDG</sequence>
<dbReference type="EMBL" id="JANBOI010002728">
    <property type="protein sequence ID" value="KAJ1720131.1"/>
    <property type="molecule type" value="Genomic_DNA"/>
</dbReference>
<keyword evidence="2" id="KW-1185">Reference proteome</keyword>
<organism evidence="1 2">
    <name type="scientific">Coemansia biformis</name>
    <dbReference type="NCBI Taxonomy" id="1286918"/>
    <lineage>
        <taxon>Eukaryota</taxon>
        <taxon>Fungi</taxon>
        <taxon>Fungi incertae sedis</taxon>
        <taxon>Zoopagomycota</taxon>
        <taxon>Kickxellomycotina</taxon>
        <taxon>Kickxellomycetes</taxon>
        <taxon>Kickxellales</taxon>
        <taxon>Kickxellaceae</taxon>
        <taxon>Coemansia</taxon>
    </lineage>
</organism>
<feature type="non-terminal residue" evidence="1">
    <location>
        <position position="1"/>
    </location>
</feature>
<evidence type="ECO:0000313" key="2">
    <source>
        <dbReference type="Proteomes" id="UP001143981"/>
    </source>
</evidence>
<dbReference type="OrthoDB" id="5527875at2759"/>
<proteinExistence type="predicted"/>
<comment type="caution">
    <text evidence="1">The sequence shown here is derived from an EMBL/GenBank/DDBJ whole genome shotgun (WGS) entry which is preliminary data.</text>
</comment>
<accession>A0A9W8CQ35</accession>
<gene>
    <name evidence="1" type="ORF">LPJ61_006205</name>
</gene>
<name>A0A9W8CQ35_9FUNG</name>
<protein>
    <submittedName>
        <fullName evidence="1">Uncharacterized protein</fullName>
    </submittedName>
</protein>
<reference evidence="1" key="1">
    <citation type="submission" date="2022-07" db="EMBL/GenBank/DDBJ databases">
        <title>Phylogenomic reconstructions and comparative analyses of Kickxellomycotina fungi.</title>
        <authorList>
            <person name="Reynolds N.K."/>
            <person name="Stajich J.E."/>
            <person name="Barry K."/>
            <person name="Grigoriev I.V."/>
            <person name="Crous P."/>
            <person name="Smith M.E."/>
        </authorList>
    </citation>
    <scope>NUCLEOTIDE SEQUENCE</scope>
    <source>
        <strain evidence="1">BCRC 34381</strain>
    </source>
</reference>
<dbReference type="AlphaFoldDB" id="A0A9W8CQ35"/>
<dbReference type="Proteomes" id="UP001143981">
    <property type="component" value="Unassembled WGS sequence"/>
</dbReference>